<dbReference type="PANTHER" id="PTHR11839">
    <property type="entry name" value="UDP/ADP-SUGAR PYROPHOSPHATASE"/>
    <property type="match status" value="1"/>
</dbReference>
<dbReference type="RefSeq" id="WP_025435512.1">
    <property type="nucleotide sequence ID" value="NZ_CP007452.1"/>
</dbReference>
<dbReference type="FunFam" id="3.90.79.10:FF:000024">
    <property type="entry name" value="ADP-ribose pyrophosphatase"/>
    <property type="match status" value="1"/>
</dbReference>
<gene>
    <name evidence="5" type="primary">nudF</name>
    <name evidence="5" type="ORF">EAL2_c12200</name>
</gene>
<dbReference type="GO" id="GO:0019693">
    <property type="term" value="P:ribose phosphate metabolic process"/>
    <property type="evidence" value="ECO:0007669"/>
    <property type="project" value="TreeGrafter"/>
</dbReference>
<sequence length="177" mass="19926">MVIKEETMNSEIIYNGKIVNLRIDTVELPQQKYSKREIVEHPGGVAVIAITDDGEVIMVRQYRKAVEDAVLEIPAGKLDPGEDPRECAARELKEETGYEADTLEHLVDFYSSPGFTNEKIHIYLARGLRDGLAQPDENEYIDIELYSMQSLLDMASKNMIKDAKSLVALLYASNFKG</sequence>
<dbReference type="InterPro" id="IPR020084">
    <property type="entry name" value="NUDIX_hydrolase_CS"/>
</dbReference>
<evidence type="ECO:0000259" key="4">
    <source>
        <dbReference type="PROSITE" id="PS51462"/>
    </source>
</evidence>
<comment type="similarity">
    <text evidence="3">Belongs to the Nudix hydrolase family.</text>
</comment>
<protein>
    <submittedName>
        <fullName evidence="5">ADP-ribose pyrophosphatase NudF</fullName>
        <ecNumber evidence="5">3.6.1.13</ecNumber>
    </submittedName>
</protein>
<dbReference type="GO" id="GO:0006753">
    <property type="term" value="P:nucleoside phosphate metabolic process"/>
    <property type="evidence" value="ECO:0007669"/>
    <property type="project" value="TreeGrafter"/>
</dbReference>
<dbReference type="PANTHER" id="PTHR11839:SF18">
    <property type="entry name" value="NUDIX HYDROLASE DOMAIN-CONTAINING PROTEIN"/>
    <property type="match status" value="1"/>
</dbReference>
<feature type="domain" description="Nudix hydrolase" evidence="4">
    <location>
        <begin position="39"/>
        <end position="168"/>
    </location>
</feature>
<dbReference type="OrthoDB" id="9806150at2"/>
<dbReference type="InterPro" id="IPR015797">
    <property type="entry name" value="NUDIX_hydrolase-like_dom_sf"/>
</dbReference>
<dbReference type="EC" id="3.6.1.13" evidence="5"/>
<dbReference type="Proteomes" id="UP000019591">
    <property type="component" value="Chromosome"/>
</dbReference>
<dbReference type="PATRIC" id="fig|1286171.3.peg.1169"/>
<reference evidence="5 6" key="1">
    <citation type="journal article" date="2014" name="Genome Announc.">
        <title>Complete Genome Sequence of Amino Acid-Utilizing Eubacterium acidaminophilum al-2 (DSM 3953).</title>
        <authorList>
            <person name="Poehlein A."/>
            <person name="Andreesen J.R."/>
            <person name="Daniel R."/>
        </authorList>
    </citation>
    <scope>NUCLEOTIDE SEQUENCE [LARGE SCALE GENOMIC DNA]</scope>
    <source>
        <strain evidence="5 6">DSM 3953</strain>
    </source>
</reference>
<proteinExistence type="inferred from homology"/>
<evidence type="ECO:0000256" key="1">
    <source>
        <dbReference type="ARBA" id="ARBA00001946"/>
    </source>
</evidence>
<evidence type="ECO:0000256" key="3">
    <source>
        <dbReference type="RuleBase" id="RU003476"/>
    </source>
</evidence>
<dbReference type="PRINTS" id="PR00502">
    <property type="entry name" value="NUDIXFAMILY"/>
</dbReference>
<organism evidence="5 6">
    <name type="scientific">Peptoclostridium acidaminophilum DSM 3953</name>
    <dbReference type="NCBI Taxonomy" id="1286171"/>
    <lineage>
        <taxon>Bacteria</taxon>
        <taxon>Bacillati</taxon>
        <taxon>Bacillota</taxon>
        <taxon>Clostridia</taxon>
        <taxon>Peptostreptococcales</taxon>
        <taxon>Peptoclostridiaceae</taxon>
        <taxon>Peptoclostridium</taxon>
    </lineage>
</organism>
<dbReference type="InterPro" id="IPR020476">
    <property type="entry name" value="Nudix_hydrolase"/>
</dbReference>
<dbReference type="eggNOG" id="COG0494">
    <property type="taxonomic scope" value="Bacteria"/>
</dbReference>
<dbReference type="EMBL" id="CP007452">
    <property type="protein sequence ID" value="AHM56515.1"/>
    <property type="molecule type" value="Genomic_DNA"/>
</dbReference>
<dbReference type="STRING" id="1286171.EAL2_c12200"/>
<accession>W8T6K9</accession>
<name>W8T6K9_PEPAC</name>
<dbReference type="Gene3D" id="3.90.79.10">
    <property type="entry name" value="Nucleoside Triphosphate Pyrophosphohydrolase"/>
    <property type="match status" value="1"/>
</dbReference>
<keyword evidence="2 3" id="KW-0378">Hydrolase</keyword>
<dbReference type="KEGG" id="eac:EAL2_c12200"/>
<dbReference type="HOGENOM" id="CLU_062658_5_1_9"/>
<dbReference type="GO" id="GO:0047631">
    <property type="term" value="F:ADP-ribose diphosphatase activity"/>
    <property type="evidence" value="ECO:0007669"/>
    <property type="project" value="UniProtKB-EC"/>
</dbReference>
<dbReference type="SUPFAM" id="SSF55811">
    <property type="entry name" value="Nudix"/>
    <property type="match status" value="1"/>
</dbReference>
<keyword evidence="6" id="KW-1185">Reference proteome</keyword>
<dbReference type="AlphaFoldDB" id="W8T6K9"/>
<dbReference type="PROSITE" id="PS51462">
    <property type="entry name" value="NUDIX"/>
    <property type="match status" value="1"/>
</dbReference>
<dbReference type="PROSITE" id="PS00893">
    <property type="entry name" value="NUDIX_BOX"/>
    <property type="match status" value="1"/>
</dbReference>
<dbReference type="CDD" id="cd03424">
    <property type="entry name" value="NUDIX_ADPRase_Nudt5_UGPPase_Nudt14"/>
    <property type="match status" value="1"/>
</dbReference>
<evidence type="ECO:0000313" key="6">
    <source>
        <dbReference type="Proteomes" id="UP000019591"/>
    </source>
</evidence>
<evidence type="ECO:0000313" key="5">
    <source>
        <dbReference type="EMBL" id="AHM56515.1"/>
    </source>
</evidence>
<evidence type="ECO:0000256" key="2">
    <source>
        <dbReference type="ARBA" id="ARBA00022801"/>
    </source>
</evidence>
<dbReference type="GO" id="GO:0005829">
    <property type="term" value="C:cytosol"/>
    <property type="evidence" value="ECO:0007669"/>
    <property type="project" value="TreeGrafter"/>
</dbReference>
<dbReference type="Pfam" id="PF00293">
    <property type="entry name" value="NUDIX"/>
    <property type="match status" value="1"/>
</dbReference>
<dbReference type="InterPro" id="IPR000086">
    <property type="entry name" value="NUDIX_hydrolase_dom"/>
</dbReference>
<comment type="cofactor">
    <cofactor evidence="1">
        <name>Mg(2+)</name>
        <dbReference type="ChEBI" id="CHEBI:18420"/>
    </cofactor>
</comment>